<dbReference type="GO" id="GO:0005524">
    <property type="term" value="F:ATP binding"/>
    <property type="evidence" value="ECO:0007669"/>
    <property type="project" value="UniProtKB-KW"/>
</dbReference>
<evidence type="ECO:0000256" key="1">
    <source>
        <dbReference type="PIRSR" id="PIRSR640198-1"/>
    </source>
</evidence>
<evidence type="ECO:0000313" key="5">
    <source>
        <dbReference type="Proteomes" id="UP000185911"/>
    </source>
</evidence>
<gene>
    <name evidence="4" type="ORF">BLL52_1089</name>
</gene>
<evidence type="ECO:0000313" key="4">
    <source>
        <dbReference type="EMBL" id="OLP07259.1"/>
    </source>
</evidence>
<organism evidence="4 5">
    <name type="scientific">Rhodoferax antarcticus ANT.BR</name>
    <dbReference type="NCBI Taxonomy" id="1111071"/>
    <lineage>
        <taxon>Bacteria</taxon>
        <taxon>Pseudomonadati</taxon>
        <taxon>Pseudomonadota</taxon>
        <taxon>Betaproteobacteria</taxon>
        <taxon>Burkholderiales</taxon>
        <taxon>Comamonadaceae</taxon>
        <taxon>Rhodoferax</taxon>
    </lineage>
</organism>
<dbReference type="RefSeq" id="WP_075585619.1">
    <property type="nucleotide sequence ID" value="NZ_MSYM01000008.1"/>
</dbReference>
<dbReference type="InterPro" id="IPR003812">
    <property type="entry name" value="Fido"/>
</dbReference>
<dbReference type="Pfam" id="PF02661">
    <property type="entry name" value="Fic"/>
    <property type="match status" value="1"/>
</dbReference>
<dbReference type="InterPro" id="IPR040198">
    <property type="entry name" value="Fido_containing"/>
</dbReference>
<dbReference type="AlphaFoldDB" id="A0A1Q8YH62"/>
<dbReference type="EMBL" id="MSYM01000008">
    <property type="protein sequence ID" value="OLP07259.1"/>
    <property type="molecule type" value="Genomic_DNA"/>
</dbReference>
<dbReference type="InterPro" id="IPR036597">
    <property type="entry name" value="Fido-like_dom_sf"/>
</dbReference>
<sequence length="498" mass="54299">MHLAQRLSPPKELIFSALVSDAEARKLQRQAAAGLLCRVYVGVYAAKQSEEELAALVRRSWQRIVGVVVPGGVVSHISAMRGGVLPCAEVVLSHPTSFNKKIALPGLTVRLVRGPGPLPGDLSMGTTGLHYAGRARMLLENIGRKGGLRAPPEEVEHMLVSVLNASGEKAFNEIRDQAAGLAPAMGAEKSLKELRLIIGALLGTYAKGGLVTKVGMAVARGTPVDQERMARFEVLAAHLRITPLPHIEQALQGVARQNAAFLEAYFSNYVEGTKFDIQQARDIVMNNKLVPNRPKDSHDVLGVFRLAITRPYRGGPPLVGQEFLEGLETWHAEMLKMRPEANPGKPKLEVNYAGTTQFVNPAMVRGTLAEGSSLARSVPEGLARAIYFAFIISEVHPFDDGNGRLSRLVMNAELTRAGASRIIIPTLYHPQYVDCARALTRKNEPSGFVQSLAKMARWSSQFDYADIDLLIDSVRKTHALEESPVEYRLLNLDGSNET</sequence>
<keyword evidence="2" id="KW-0547">Nucleotide-binding</keyword>
<dbReference type="PROSITE" id="PS51459">
    <property type="entry name" value="FIDO"/>
    <property type="match status" value="1"/>
</dbReference>
<dbReference type="PANTHER" id="PTHR13504">
    <property type="entry name" value="FIDO DOMAIN-CONTAINING PROTEIN DDB_G0283145"/>
    <property type="match status" value="1"/>
</dbReference>
<proteinExistence type="predicted"/>
<feature type="domain" description="Fido" evidence="3">
    <location>
        <begin position="322"/>
        <end position="454"/>
    </location>
</feature>
<comment type="caution">
    <text evidence="4">The sequence shown here is derived from an EMBL/GenBank/DDBJ whole genome shotgun (WGS) entry which is preliminary data.</text>
</comment>
<name>A0A1Q8YH62_9BURK</name>
<protein>
    <submittedName>
        <fullName evidence="4">Fic family protein</fullName>
    </submittedName>
</protein>
<dbReference type="SUPFAM" id="SSF140931">
    <property type="entry name" value="Fic-like"/>
    <property type="match status" value="1"/>
</dbReference>
<keyword evidence="5" id="KW-1185">Reference proteome</keyword>
<dbReference type="Gene3D" id="1.10.3290.10">
    <property type="entry name" value="Fido-like domain"/>
    <property type="match status" value="1"/>
</dbReference>
<feature type="binding site" evidence="2">
    <location>
        <begin position="400"/>
        <end position="407"/>
    </location>
    <ligand>
        <name>ATP</name>
        <dbReference type="ChEBI" id="CHEBI:30616"/>
    </ligand>
</feature>
<keyword evidence="2" id="KW-0067">ATP-binding</keyword>
<evidence type="ECO:0000259" key="3">
    <source>
        <dbReference type="PROSITE" id="PS51459"/>
    </source>
</evidence>
<evidence type="ECO:0000256" key="2">
    <source>
        <dbReference type="PIRSR" id="PIRSR640198-2"/>
    </source>
</evidence>
<feature type="active site" evidence="1">
    <location>
        <position position="396"/>
    </location>
</feature>
<accession>A0A1Q8YH62</accession>
<dbReference type="PANTHER" id="PTHR13504:SF38">
    <property type="entry name" value="FIDO DOMAIN-CONTAINING PROTEIN"/>
    <property type="match status" value="1"/>
</dbReference>
<reference evidence="4 5" key="1">
    <citation type="submission" date="2017-01" db="EMBL/GenBank/DDBJ databases">
        <title>Genome sequence of Rhodoferax antarcticus ANT.BR, a psychrophilic purple nonsulfur bacterium from an Antarctic microbial mat.</title>
        <authorList>
            <person name="Baker J."/>
            <person name="Riester C."/>
            <person name="Skinner B."/>
            <person name="Newell A."/>
            <person name="Swingley W."/>
            <person name="Madigan M."/>
            <person name="Jung D."/>
            <person name="Asao M."/>
            <person name="Chen M."/>
            <person name="Loughlin P."/>
            <person name="Pan H."/>
            <person name="Lin S."/>
            <person name="Li N."/>
            <person name="Shaw J."/>
            <person name="Prado M."/>
            <person name="Sherman C."/>
            <person name="Li X."/>
            <person name="Tang J."/>
            <person name="Blankenship R."/>
            <person name="Zhao T."/>
            <person name="Touchman J."/>
            <person name="Sattley M."/>
        </authorList>
    </citation>
    <scope>NUCLEOTIDE SEQUENCE [LARGE SCALE GENOMIC DNA]</scope>
    <source>
        <strain evidence="4 5">ANT.BR</strain>
    </source>
</reference>
<dbReference type="Proteomes" id="UP000185911">
    <property type="component" value="Unassembled WGS sequence"/>
</dbReference>